<reference evidence="1 2" key="1">
    <citation type="journal article" date="2015" name="PeerJ">
        <title>First genomic representation of candidate bacterial phylum KSB3 points to enhanced environmental sensing as a trigger of wastewater bulking.</title>
        <authorList>
            <person name="Sekiguchi Y."/>
            <person name="Ohashi A."/>
            <person name="Parks D.H."/>
            <person name="Yamauchi T."/>
            <person name="Tyson G.W."/>
            <person name="Hugenholtz P."/>
        </authorList>
    </citation>
    <scope>NUCLEOTIDE SEQUENCE [LARGE SCALE GENOMIC DNA]</scope>
</reference>
<dbReference type="HOGENOM" id="CLU_2822357_0_0_0"/>
<evidence type="ECO:0000313" key="1">
    <source>
        <dbReference type="EMBL" id="GAK53849.1"/>
    </source>
</evidence>
<proteinExistence type="predicted"/>
<sequence>MLAEIDRLAALTDSDLRAQGIALPQEANEIKLEQIGLLVYHFELLTELRMDTPEAWDKIDELYAED</sequence>
<keyword evidence="2" id="KW-1185">Reference proteome</keyword>
<name>A0A081BR18_9BACT</name>
<dbReference type="AlphaFoldDB" id="A0A081BR18"/>
<evidence type="ECO:0000313" key="2">
    <source>
        <dbReference type="Proteomes" id="UP000030700"/>
    </source>
</evidence>
<dbReference type="STRING" id="1499966.U14_05123"/>
<dbReference type="Proteomes" id="UP000030700">
    <property type="component" value="Unassembled WGS sequence"/>
</dbReference>
<accession>A0A081BR18</accession>
<protein>
    <submittedName>
        <fullName evidence="1">Uncharacterized protein</fullName>
    </submittedName>
</protein>
<organism evidence="1 2">
    <name type="scientific">Candidatus Moduliflexus flocculans</name>
    <dbReference type="NCBI Taxonomy" id="1499966"/>
    <lineage>
        <taxon>Bacteria</taxon>
        <taxon>Candidatus Moduliflexota</taxon>
        <taxon>Candidatus Moduliflexia</taxon>
        <taxon>Candidatus Moduliflexales</taxon>
        <taxon>Candidatus Moduliflexaceae</taxon>
    </lineage>
</organism>
<gene>
    <name evidence="1" type="ORF">U14_05123</name>
</gene>
<dbReference type="EMBL" id="DF820460">
    <property type="protein sequence ID" value="GAK53849.1"/>
    <property type="molecule type" value="Genomic_DNA"/>
</dbReference>